<gene>
    <name evidence="1" type="primary">tnpA</name>
    <name evidence="1" type="ORF">E5329_02600</name>
</gene>
<comment type="caution">
    <text evidence="1">The sequence shown here is derived from an EMBL/GenBank/DDBJ whole genome shotgun (WGS) entry which is preliminary data.</text>
</comment>
<dbReference type="Proteomes" id="UP000304953">
    <property type="component" value="Unassembled WGS sequence"/>
</dbReference>
<dbReference type="EMBL" id="SRYA01000003">
    <property type="protein sequence ID" value="TGY98028.1"/>
    <property type="molecule type" value="Genomic_DNA"/>
</dbReference>
<keyword evidence="2" id="KW-1185">Reference proteome</keyword>
<evidence type="ECO:0000313" key="2">
    <source>
        <dbReference type="Proteomes" id="UP000304953"/>
    </source>
</evidence>
<sequence length="133" mass="15167">MDSKSLSHTKWTCQYHIVFIPKYRNKKLFGQLKYDVREILSALCKYKGVENIEGAVCAVHVRMCVSIPPKISISSFMGYLKGKSTLMIYDRHPGRQSKWNKAFWARGYYVATVGNVTEPLGAFFKPPLEVGVD</sequence>
<name>A0AC61S1H0_9FIRM</name>
<protein>
    <submittedName>
        <fullName evidence="1">IS200/IS605 family transposase</fullName>
    </submittedName>
</protein>
<organism evidence="1 2">
    <name type="scientific">Petralouisia muris</name>
    <dbReference type="NCBI Taxonomy" id="3032872"/>
    <lineage>
        <taxon>Bacteria</taxon>
        <taxon>Bacillati</taxon>
        <taxon>Bacillota</taxon>
        <taxon>Clostridia</taxon>
        <taxon>Lachnospirales</taxon>
        <taxon>Lachnospiraceae</taxon>
        <taxon>Petralouisia</taxon>
    </lineage>
</organism>
<proteinExistence type="predicted"/>
<reference evidence="1" key="1">
    <citation type="submission" date="2019-04" db="EMBL/GenBank/DDBJ databases">
        <title>Microbes associate with the intestines of laboratory mice.</title>
        <authorList>
            <person name="Navarre W."/>
            <person name="Wong E."/>
            <person name="Huang K."/>
            <person name="Tropini C."/>
            <person name="Ng K."/>
            <person name="Yu B."/>
        </authorList>
    </citation>
    <scope>NUCLEOTIDE SEQUENCE</scope>
    <source>
        <strain evidence="1">NM01_1-7b</strain>
    </source>
</reference>
<evidence type="ECO:0000313" key="1">
    <source>
        <dbReference type="EMBL" id="TGY98028.1"/>
    </source>
</evidence>
<accession>A0AC61S1H0</accession>